<dbReference type="Proteomes" id="UP001302652">
    <property type="component" value="Chromosome 3"/>
</dbReference>
<evidence type="ECO:0008006" key="3">
    <source>
        <dbReference type="Google" id="ProtNLM"/>
    </source>
</evidence>
<gene>
    <name evidence="1" type="ORF">RW095_07965</name>
</gene>
<dbReference type="RefSeq" id="WP_317015545.1">
    <property type="nucleotide sequence ID" value="NZ_CP136511.1"/>
</dbReference>
<keyword evidence="2" id="KW-1185">Reference proteome</keyword>
<reference evidence="1 2" key="1">
    <citation type="submission" date="2023-10" db="EMBL/GenBank/DDBJ databases">
        <title>Surface-active antibiotics is a multifunctional adaptation for post-fire microbes.</title>
        <authorList>
            <person name="Liu M.D."/>
            <person name="Du Y."/>
            <person name="Koupaei S.K."/>
            <person name="Kim N.R."/>
            <person name="Zhang W."/>
            <person name="Traxler M.F."/>
        </authorList>
    </citation>
    <scope>NUCLEOTIDE SEQUENCE [LARGE SCALE GENOMIC DNA]</scope>
    <source>
        <strain evidence="1 2">F3</strain>
    </source>
</reference>
<protein>
    <recommendedName>
        <fullName evidence="3">Molybdate ABC transporter substrate-binding protein</fullName>
    </recommendedName>
</protein>
<sequence>MDSSRESKSGILIGALLAVVQPAHAADLIVFSAAALKGAFEKLPEQYFAASGDHVRLIYGTAGQVHDRAVSGESLDLVIATALISSSAPLAAGPA</sequence>
<accession>A0ABZ0E9B8</accession>
<dbReference type="EMBL" id="CP136511">
    <property type="protein sequence ID" value="WOD13856.1"/>
    <property type="molecule type" value="Genomic_DNA"/>
</dbReference>
<dbReference type="Gene3D" id="3.40.190.10">
    <property type="entry name" value="Periplasmic binding protein-like II"/>
    <property type="match status" value="1"/>
</dbReference>
<name>A0ABZ0E9B8_9BURK</name>
<evidence type="ECO:0000313" key="1">
    <source>
        <dbReference type="EMBL" id="WOD13856.1"/>
    </source>
</evidence>
<dbReference type="SUPFAM" id="SSF53850">
    <property type="entry name" value="Periplasmic binding protein-like II"/>
    <property type="match status" value="1"/>
</dbReference>
<organism evidence="1 2">
    <name type="scientific">Paraburkholderia kirstenboschensis</name>
    <dbReference type="NCBI Taxonomy" id="1245436"/>
    <lineage>
        <taxon>Bacteria</taxon>
        <taxon>Pseudomonadati</taxon>
        <taxon>Pseudomonadota</taxon>
        <taxon>Betaproteobacteria</taxon>
        <taxon>Burkholderiales</taxon>
        <taxon>Burkholderiaceae</taxon>
        <taxon>Paraburkholderia</taxon>
    </lineage>
</organism>
<proteinExistence type="predicted"/>
<evidence type="ECO:0000313" key="2">
    <source>
        <dbReference type="Proteomes" id="UP001302652"/>
    </source>
</evidence>